<dbReference type="PANTHER" id="PTHR24166">
    <property type="entry name" value="ROLLING PEBBLES, ISOFORM B"/>
    <property type="match status" value="1"/>
</dbReference>
<proteinExistence type="predicted"/>
<feature type="repeat" description="ANK" evidence="3">
    <location>
        <begin position="447"/>
        <end position="479"/>
    </location>
</feature>
<feature type="repeat" description="ANK" evidence="3">
    <location>
        <begin position="335"/>
        <end position="367"/>
    </location>
</feature>
<feature type="repeat" description="ANK" evidence="3">
    <location>
        <begin position="72"/>
        <end position="104"/>
    </location>
</feature>
<evidence type="ECO:0000256" key="2">
    <source>
        <dbReference type="ARBA" id="ARBA00023043"/>
    </source>
</evidence>
<evidence type="ECO:0000256" key="1">
    <source>
        <dbReference type="ARBA" id="ARBA00022737"/>
    </source>
</evidence>
<evidence type="ECO:0000313" key="4">
    <source>
        <dbReference type="EMBL" id="GFO13431.1"/>
    </source>
</evidence>
<dbReference type="Proteomes" id="UP000735302">
    <property type="component" value="Unassembled WGS sequence"/>
</dbReference>
<keyword evidence="2 3" id="KW-0040">ANK repeat</keyword>
<dbReference type="SUPFAM" id="SSF48403">
    <property type="entry name" value="Ankyrin repeat"/>
    <property type="match status" value="2"/>
</dbReference>
<dbReference type="PROSITE" id="PS50088">
    <property type="entry name" value="ANK_REPEAT"/>
    <property type="match status" value="8"/>
</dbReference>
<dbReference type="AlphaFoldDB" id="A0AAV4AYU4"/>
<dbReference type="PRINTS" id="PR01415">
    <property type="entry name" value="ANKYRIN"/>
</dbReference>
<dbReference type="InterPro" id="IPR002110">
    <property type="entry name" value="Ankyrin_rpt"/>
</dbReference>
<feature type="repeat" description="ANK" evidence="3">
    <location>
        <begin position="105"/>
        <end position="137"/>
    </location>
</feature>
<gene>
    <name evidence="4" type="ORF">PoB_003993600</name>
</gene>
<organism evidence="4 5">
    <name type="scientific">Plakobranchus ocellatus</name>
    <dbReference type="NCBI Taxonomy" id="259542"/>
    <lineage>
        <taxon>Eukaryota</taxon>
        <taxon>Metazoa</taxon>
        <taxon>Spiralia</taxon>
        <taxon>Lophotrochozoa</taxon>
        <taxon>Mollusca</taxon>
        <taxon>Gastropoda</taxon>
        <taxon>Heterobranchia</taxon>
        <taxon>Euthyneura</taxon>
        <taxon>Panpulmonata</taxon>
        <taxon>Sacoglossa</taxon>
        <taxon>Placobranchoidea</taxon>
        <taxon>Plakobranchidae</taxon>
        <taxon>Plakobranchus</taxon>
    </lineage>
</organism>
<dbReference type="Pfam" id="PF00023">
    <property type="entry name" value="Ank"/>
    <property type="match status" value="1"/>
</dbReference>
<dbReference type="Pfam" id="PF12796">
    <property type="entry name" value="Ank_2"/>
    <property type="match status" value="4"/>
</dbReference>
<dbReference type="PROSITE" id="PS50297">
    <property type="entry name" value="ANK_REP_REGION"/>
    <property type="match status" value="5"/>
</dbReference>
<name>A0AAV4AYU4_9GAST</name>
<dbReference type="SMART" id="SM00248">
    <property type="entry name" value="ANK"/>
    <property type="match status" value="12"/>
</dbReference>
<protein>
    <submittedName>
        <fullName evidence="4">Ankyrin</fullName>
    </submittedName>
</protein>
<sequence>MFCRLDPSEILQAAQLGDSEYLLETLHRHEGNIDCTDSSCKTALWLSLERGELNTLSCLIQAGADINKTYFSKCTPLMLAAERGNVEMLKVLVQNGASIDLCDSFGFSALMRASNKGWTDCLQCLLNAGAQLHQRDTRGRTALMVAAEKGHAECLDLLLKAGATISDKDFKRLSPLMIAVTLDHAACVKVLIQAGAWIDEKDVKGNTGVILSVMHNLKCIKILLECGADPNINNLKEDYPITIAASIGSENTLKQLVGSGAQLDVQDKQGSTALILAAKAGHASCVAYLLSQGACTEIQNHEGLTAAMVSVESSNECLIAMKNVAHRWINMECKKGKTALMYAVICCNVDCVKLLLELGAQVNHQDKQGFTALMSTTFPGTTVNKWEDFWDSRLTIMKLLQNASADLEIADIQGKTAAIHATEFHVPVGILESLNDAGALTKPNSTVGKNSLMFAASAGNWACMEYLIEAGSDVNAVDMVSGKTSMLYVAESITADENKIKCLELLLTNGANVNAQTREKKTALMALAEKCTSPELINLLLDEGAEPDLLDNHGVSAFLHVLKRRDRQHLPLLNCFVQRDIQLQWDAFRKLMLSPSCSEILQEAVINGLMPLSPESPRYKSDLSFIGAALSVEKTEMALYFLASGFLNINDFKVSGSFPQFRLSIEKYKMTYQEPEKRFNPLLSLNQEPWPLVVLCFVTVSSLLGPSPGRRDRVQQTQLPGKLQRKLLFQEPISKLCVSQWSKILPCFNPQEYEGMPRPRPLLDHWPVGRDLNMCSCLHCGGRGFTFL</sequence>
<dbReference type="InterPro" id="IPR036770">
    <property type="entry name" value="Ankyrin_rpt-contain_sf"/>
</dbReference>
<evidence type="ECO:0000313" key="5">
    <source>
        <dbReference type="Proteomes" id="UP000735302"/>
    </source>
</evidence>
<feature type="repeat" description="ANK" evidence="3">
    <location>
        <begin position="171"/>
        <end position="203"/>
    </location>
</feature>
<reference evidence="4 5" key="1">
    <citation type="journal article" date="2021" name="Elife">
        <title>Chloroplast acquisition without the gene transfer in kleptoplastic sea slugs, Plakobranchus ocellatus.</title>
        <authorList>
            <person name="Maeda T."/>
            <person name="Takahashi S."/>
            <person name="Yoshida T."/>
            <person name="Shimamura S."/>
            <person name="Takaki Y."/>
            <person name="Nagai Y."/>
            <person name="Toyoda A."/>
            <person name="Suzuki Y."/>
            <person name="Arimoto A."/>
            <person name="Ishii H."/>
            <person name="Satoh N."/>
            <person name="Nishiyama T."/>
            <person name="Hasebe M."/>
            <person name="Maruyama T."/>
            <person name="Minagawa J."/>
            <person name="Obokata J."/>
            <person name="Shigenobu S."/>
        </authorList>
    </citation>
    <scope>NUCLEOTIDE SEQUENCE [LARGE SCALE GENOMIC DNA]</scope>
</reference>
<keyword evidence="1" id="KW-0677">Repeat</keyword>
<evidence type="ECO:0000256" key="3">
    <source>
        <dbReference type="PROSITE-ProRule" id="PRU00023"/>
    </source>
</evidence>
<dbReference type="Gene3D" id="1.25.40.20">
    <property type="entry name" value="Ankyrin repeat-containing domain"/>
    <property type="match status" value="5"/>
</dbReference>
<dbReference type="PANTHER" id="PTHR24166:SF48">
    <property type="entry name" value="PROTEIN VAPYRIN"/>
    <property type="match status" value="1"/>
</dbReference>
<feature type="repeat" description="ANK" evidence="3">
    <location>
        <begin position="269"/>
        <end position="301"/>
    </location>
</feature>
<feature type="repeat" description="ANK" evidence="3">
    <location>
        <begin position="138"/>
        <end position="170"/>
    </location>
</feature>
<comment type="caution">
    <text evidence="4">The sequence shown here is derived from an EMBL/GenBank/DDBJ whole genome shotgun (WGS) entry which is preliminary data.</text>
</comment>
<keyword evidence="5" id="KW-1185">Reference proteome</keyword>
<dbReference type="InterPro" id="IPR050889">
    <property type="entry name" value="Dendritic_Spine_Reg/Scaffold"/>
</dbReference>
<dbReference type="EMBL" id="BLXT01004491">
    <property type="protein sequence ID" value="GFO13431.1"/>
    <property type="molecule type" value="Genomic_DNA"/>
</dbReference>
<feature type="repeat" description="ANK" evidence="3">
    <location>
        <begin position="236"/>
        <end position="268"/>
    </location>
</feature>
<accession>A0AAV4AYU4</accession>